<feature type="region of interest" description="Disordered" evidence="8">
    <location>
        <begin position="97"/>
        <end position="126"/>
    </location>
</feature>
<dbReference type="PROSITE" id="PS51562">
    <property type="entry name" value="RNA_CAP0_MT"/>
    <property type="match status" value="1"/>
</dbReference>
<dbReference type="EC" id="2.1.1.56" evidence="1"/>
<dbReference type="InterPro" id="IPR029063">
    <property type="entry name" value="SAM-dependent_MTases_sf"/>
</dbReference>
<evidence type="ECO:0000313" key="11">
    <source>
        <dbReference type="Proteomes" id="UP001562425"/>
    </source>
</evidence>
<proteinExistence type="predicted"/>
<dbReference type="Pfam" id="PF03291">
    <property type="entry name" value="mRNA_G-N7_MeTrfase"/>
    <property type="match status" value="1"/>
</dbReference>
<dbReference type="GO" id="GO:0004482">
    <property type="term" value="F:mRNA 5'-cap (guanine-N7-)-methyltransferase activity"/>
    <property type="evidence" value="ECO:0007669"/>
    <property type="project" value="UniProtKB-EC"/>
</dbReference>
<feature type="domain" description="MRNA cap 0 methyltransferase" evidence="9">
    <location>
        <begin position="1"/>
        <end position="155"/>
    </location>
</feature>
<dbReference type="EMBL" id="JBEHCU010000233">
    <property type="protein sequence ID" value="KAL1404590.1"/>
    <property type="molecule type" value="Genomic_DNA"/>
</dbReference>
<name>A0ABD1DXW1_CULPP</name>
<evidence type="ECO:0000256" key="3">
    <source>
        <dbReference type="ARBA" id="ARBA00022679"/>
    </source>
</evidence>
<dbReference type="Proteomes" id="UP001562425">
    <property type="component" value="Unassembled WGS sequence"/>
</dbReference>
<organism evidence="10 11">
    <name type="scientific">Culex pipiens pipiens</name>
    <name type="common">Northern house mosquito</name>
    <dbReference type="NCBI Taxonomy" id="38569"/>
    <lineage>
        <taxon>Eukaryota</taxon>
        <taxon>Metazoa</taxon>
        <taxon>Ecdysozoa</taxon>
        <taxon>Arthropoda</taxon>
        <taxon>Hexapoda</taxon>
        <taxon>Insecta</taxon>
        <taxon>Pterygota</taxon>
        <taxon>Neoptera</taxon>
        <taxon>Endopterygota</taxon>
        <taxon>Diptera</taxon>
        <taxon>Nematocera</taxon>
        <taxon>Culicoidea</taxon>
        <taxon>Culicidae</taxon>
        <taxon>Culicinae</taxon>
        <taxon>Culicini</taxon>
        <taxon>Culex</taxon>
        <taxon>Culex</taxon>
    </lineage>
</organism>
<dbReference type="PANTHER" id="PTHR12189">
    <property type="entry name" value="MRNA GUANINE-7- METHYLTRANSFERASE"/>
    <property type="match status" value="1"/>
</dbReference>
<keyword evidence="4" id="KW-0949">S-adenosyl-L-methionine</keyword>
<evidence type="ECO:0000256" key="5">
    <source>
        <dbReference type="ARBA" id="ARBA00022884"/>
    </source>
</evidence>
<comment type="caution">
    <text evidence="10">The sequence shown here is derived from an EMBL/GenBank/DDBJ whole genome shotgun (WGS) entry which is preliminary data.</text>
</comment>
<keyword evidence="3" id="KW-0808">Transferase</keyword>
<evidence type="ECO:0000256" key="6">
    <source>
        <dbReference type="ARBA" id="ARBA00023042"/>
    </source>
</evidence>
<evidence type="ECO:0000256" key="2">
    <source>
        <dbReference type="ARBA" id="ARBA00022603"/>
    </source>
</evidence>
<evidence type="ECO:0000256" key="1">
    <source>
        <dbReference type="ARBA" id="ARBA00011926"/>
    </source>
</evidence>
<dbReference type="AlphaFoldDB" id="A0ABD1DXW1"/>
<dbReference type="InterPro" id="IPR039753">
    <property type="entry name" value="RG7MT1"/>
</dbReference>
<keyword evidence="2" id="KW-0489">Methyltransferase</keyword>
<dbReference type="PANTHER" id="PTHR12189:SF2">
    <property type="entry name" value="MRNA CAP GUANINE-N7 METHYLTRANSFERASE"/>
    <property type="match status" value="1"/>
</dbReference>
<evidence type="ECO:0000256" key="4">
    <source>
        <dbReference type="ARBA" id="ARBA00022691"/>
    </source>
</evidence>
<keyword evidence="6" id="KW-0506">mRNA capping</keyword>
<protein>
    <recommendedName>
        <fullName evidence="1">mRNA (guanine-N(7))-methyltransferase</fullName>
        <ecNumber evidence="1">2.1.1.56</ecNumber>
    </recommendedName>
</protein>
<evidence type="ECO:0000313" key="10">
    <source>
        <dbReference type="EMBL" id="KAL1404590.1"/>
    </source>
</evidence>
<dbReference type="Gene3D" id="3.40.50.150">
    <property type="entry name" value="Vaccinia Virus protein VP39"/>
    <property type="match status" value="1"/>
</dbReference>
<keyword evidence="11" id="KW-1185">Reference proteome</keyword>
<dbReference type="GO" id="GO:0003723">
    <property type="term" value="F:RNA binding"/>
    <property type="evidence" value="ECO:0007669"/>
    <property type="project" value="UniProtKB-KW"/>
</dbReference>
<dbReference type="InterPro" id="IPR004971">
    <property type="entry name" value="mRNA_G-N7_MeTrfase_dom"/>
</dbReference>
<keyword evidence="6" id="KW-0507">mRNA processing</keyword>
<accession>A0ABD1DXW1</accession>
<feature type="non-terminal residue" evidence="10">
    <location>
        <position position="716"/>
    </location>
</feature>
<keyword evidence="5" id="KW-0694">RNA-binding</keyword>
<evidence type="ECO:0000256" key="8">
    <source>
        <dbReference type="SAM" id="MobiDB-lite"/>
    </source>
</evidence>
<reference evidence="10 11" key="1">
    <citation type="submission" date="2024-05" db="EMBL/GenBank/DDBJ databases">
        <title>Culex pipiens pipiens assembly and annotation.</title>
        <authorList>
            <person name="Alout H."/>
            <person name="Durand T."/>
        </authorList>
    </citation>
    <scope>NUCLEOTIDE SEQUENCE [LARGE SCALE GENOMIC DNA]</scope>
    <source>
        <strain evidence="10">HA-2024</strain>
        <tissue evidence="10">Whole body</tissue>
    </source>
</reference>
<evidence type="ECO:0000259" key="9">
    <source>
        <dbReference type="PROSITE" id="PS51562"/>
    </source>
</evidence>
<sequence length="716" mass="80868">MKRQRAAGSDTFGHDVYKITFLCDTKQPPLFGAKYNFQLDGVVDYPKFLVQFPTLIKLALKHGLRLVEKQRFDEFYSESVQSSRGLIEKIQALETFPGQSQDERERQQNVGEYSHAQGHLDQKGASGSRFQKVGTLSKSEWEASTLYMFFAFQKMKTNWDKNGKPGQAVQSDQARVVKNVLIPQGFESYQKNYVAFVKTLKIDADENEMGRFAKTAKLALGETFTKYGINDATSMLGLREEDKTIPLKNLTIKTAICWQALLEFLQHTESDVLDAYIVDLTAFCNYIKNFADTPTLCNYIRQLAYDPSMTTDKLQNMYFQSMMQVLLEIAASYDLGDEVGRENLKKVLAEMLACGDLGEGNVKTIMVIFERLVGDVEERFRFCVDLINGILEPSRADVSNTSRSLVDEYLEKNPDKSLQMKISSLREEVHSRWVHYNLVQDWATEHPAQTPLACGFRRRRVATEHPAQKGRSPVQFGGTSGAKAARPCSSAEHPAQRPLARAVRRNIRHKVRSPVQFGGGKGQKEEIHYNLVQDLATEHPEQTPLACGFRRRVATEHSAQRPLARAVRDEHPAQRPLARAVRPCIRRKGRSPVQFGGTSGANSARPRSAAGKVRKFEEETFWQKAKVQLKCDVPLHLQKVLVRTGYLNSALKDLTDAQIDKIEMDIRRLPELVNLPPGHPNVKSICGKFVEHSKDFAIMSGERALLLNLAKAVQDK</sequence>
<evidence type="ECO:0000256" key="7">
    <source>
        <dbReference type="ARBA" id="ARBA00044712"/>
    </source>
</evidence>
<feature type="region of interest" description="Disordered" evidence="8">
    <location>
        <begin position="463"/>
        <end position="498"/>
    </location>
</feature>
<comment type="catalytic activity">
    <reaction evidence="7">
        <text>a 5'-end (5'-triphosphoguanosine)-ribonucleoside in mRNA + S-adenosyl-L-methionine = a 5'-end (N(7)-methyl 5'-triphosphoguanosine)-ribonucleoside in mRNA + S-adenosyl-L-homocysteine</text>
        <dbReference type="Rhea" id="RHEA:67008"/>
        <dbReference type="Rhea" id="RHEA-COMP:17166"/>
        <dbReference type="Rhea" id="RHEA-COMP:17167"/>
        <dbReference type="ChEBI" id="CHEBI:57856"/>
        <dbReference type="ChEBI" id="CHEBI:59789"/>
        <dbReference type="ChEBI" id="CHEBI:156461"/>
        <dbReference type="ChEBI" id="CHEBI:167617"/>
        <dbReference type="EC" id="2.1.1.56"/>
    </reaction>
</comment>
<gene>
    <name evidence="10" type="ORF">pipiens_018802</name>
</gene>
<feature type="region of interest" description="Disordered" evidence="8">
    <location>
        <begin position="589"/>
        <end position="610"/>
    </location>
</feature>